<protein>
    <recommendedName>
        <fullName evidence="2">Carboxylesterase type B domain-containing protein</fullName>
    </recommendedName>
</protein>
<accession>A0A5A8CM11</accession>
<feature type="signal peptide" evidence="1">
    <location>
        <begin position="1"/>
        <end position="16"/>
    </location>
</feature>
<sequence length="584" mass="61324">MLGLVSVLLLAASAAGGPLLKLDCGRAEGVLNASTGVAAFKGIPYAMPPLGDLRFAKTVSLREGGGCWAPSVWNASKFGDDCMQSGQFNQGGAEDCLFINAWIPSWGSQEGGAGRPVMVYSYGGDLTDGRSSSYDMAWLAERTGHVIVSMNYRVNLFGFLALRELSAEAPSGVSGNFGFWDQLEALRWVQTNAAALGADRSRVTFFGQSSGGTSVFALLAAPLARGTFSRAISLSGSANLTMGLREAESQNVPIAKALGCDAQPHGPRSTPAGVVACLRNLSALEVQAAVPASWNTVKALWSLPPPEAAKDPRGMAYQGIAIVDGELVTAPLRDALRKGTNPMPFIVSSLAEEADAQPGRVVSGMDAAAFEALTDASLDAWGAGTGAEVRRAYGYDDGKATGAPAQLVYDSIMTDYGQTCASVSVVADASRGFAKAAAEAGDPAPAVYQMYVSARPTHPVWGFDATYQPRYAFHSLDILAGLGHWDLWSAGRGKPAYQPEHRDTLLRDAIAEVFGNFTRDGALSSSEGWQVAGAGCPGGLASPSCYTAVNVTDGGVAVPTRQLREDICTLWSSLGFDERFWWSN</sequence>
<dbReference type="Proteomes" id="UP000323011">
    <property type="component" value="Unassembled WGS sequence"/>
</dbReference>
<dbReference type="AlphaFoldDB" id="A0A5A8CM11"/>
<comment type="caution">
    <text evidence="3">The sequence shown here is derived from an EMBL/GenBank/DDBJ whole genome shotgun (WGS) entry which is preliminary data.</text>
</comment>
<proteinExistence type="predicted"/>
<feature type="chain" id="PRO_5022687490" description="Carboxylesterase type B domain-containing protein" evidence="1">
    <location>
        <begin position="17"/>
        <end position="584"/>
    </location>
</feature>
<dbReference type="InterPro" id="IPR029058">
    <property type="entry name" value="AB_hydrolase_fold"/>
</dbReference>
<keyword evidence="1" id="KW-0732">Signal</keyword>
<evidence type="ECO:0000313" key="3">
    <source>
        <dbReference type="EMBL" id="KAA0154126.1"/>
    </source>
</evidence>
<dbReference type="Gene3D" id="3.40.50.1820">
    <property type="entry name" value="alpha/beta hydrolase"/>
    <property type="match status" value="1"/>
</dbReference>
<dbReference type="OMA" id="PQCDLWR"/>
<dbReference type="InterPro" id="IPR050309">
    <property type="entry name" value="Type-B_Carboxylest/Lipase"/>
</dbReference>
<keyword evidence="4" id="KW-1185">Reference proteome</keyword>
<dbReference type="SUPFAM" id="SSF53474">
    <property type="entry name" value="alpha/beta-Hydrolases"/>
    <property type="match status" value="1"/>
</dbReference>
<evidence type="ECO:0000256" key="1">
    <source>
        <dbReference type="SAM" id="SignalP"/>
    </source>
</evidence>
<feature type="domain" description="Carboxylesterase type B" evidence="2">
    <location>
        <begin position="19"/>
        <end position="357"/>
    </location>
</feature>
<evidence type="ECO:0000259" key="2">
    <source>
        <dbReference type="Pfam" id="PF00135"/>
    </source>
</evidence>
<reference evidence="3 4" key="1">
    <citation type="submission" date="2019-07" db="EMBL/GenBank/DDBJ databases">
        <title>Genomes of Cafeteria roenbergensis.</title>
        <authorList>
            <person name="Fischer M.G."/>
            <person name="Hackl T."/>
            <person name="Roman M."/>
        </authorList>
    </citation>
    <scope>NUCLEOTIDE SEQUENCE [LARGE SCALE GENOMIC DNA]</scope>
    <source>
        <strain evidence="3 4">BVI</strain>
    </source>
</reference>
<dbReference type="InterPro" id="IPR002018">
    <property type="entry name" value="CarbesteraseB"/>
</dbReference>
<dbReference type="PANTHER" id="PTHR11559">
    <property type="entry name" value="CARBOXYLESTERASE"/>
    <property type="match status" value="1"/>
</dbReference>
<gene>
    <name evidence="3" type="ORF">FNF29_02746</name>
</gene>
<dbReference type="EMBL" id="VLTN01000013">
    <property type="protein sequence ID" value="KAA0154126.1"/>
    <property type="molecule type" value="Genomic_DNA"/>
</dbReference>
<organism evidence="3 4">
    <name type="scientific">Cafeteria roenbergensis</name>
    <name type="common">Marine flagellate</name>
    <dbReference type="NCBI Taxonomy" id="33653"/>
    <lineage>
        <taxon>Eukaryota</taxon>
        <taxon>Sar</taxon>
        <taxon>Stramenopiles</taxon>
        <taxon>Bigyra</taxon>
        <taxon>Opalozoa</taxon>
        <taxon>Bicosoecida</taxon>
        <taxon>Cafeteriaceae</taxon>
        <taxon>Cafeteria</taxon>
    </lineage>
</organism>
<evidence type="ECO:0000313" key="4">
    <source>
        <dbReference type="Proteomes" id="UP000323011"/>
    </source>
</evidence>
<dbReference type="Pfam" id="PF00135">
    <property type="entry name" value="COesterase"/>
    <property type="match status" value="1"/>
</dbReference>
<name>A0A5A8CM11_CAFRO</name>